<comment type="caution">
    <text evidence="3">The sequence shown here is derived from an EMBL/GenBank/DDBJ whole genome shotgun (WGS) entry which is preliminary data.</text>
</comment>
<dbReference type="SUPFAM" id="SSF52025">
    <property type="entry name" value="PA domain"/>
    <property type="match status" value="1"/>
</dbReference>
<evidence type="ECO:0000259" key="2">
    <source>
        <dbReference type="Pfam" id="PF04389"/>
    </source>
</evidence>
<proteinExistence type="predicted"/>
<organism evidence="3 4">
    <name type="scientific">Halioglobus japonicus</name>
    <dbReference type="NCBI Taxonomy" id="930805"/>
    <lineage>
        <taxon>Bacteria</taxon>
        <taxon>Pseudomonadati</taxon>
        <taxon>Pseudomonadota</taxon>
        <taxon>Gammaproteobacteria</taxon>
        <taxon>Cellvibrionales</taxon>
        <taxon>Halieaceae</taxon>
        <taxon>Halioglobus</taxon>
    </lineage>
</organism>
<dbReference type="Gene3D" id="3.50.30.30">
    <property type="match status" value="1"/>
</dbReference>
<dbReference type="SUPFAM" id="SSF53187">
    <property type="entry name" value="Zn-dependent exopeptidases"/>
    <property type="match status" value="1"/>
</dbReference>
<feature type="domain" description="Peptidase M28" evidence="2">
    <location>
        <begin position="310"/>
        <end position="528"/>
    </location>
</feature>
<dbReference type="InterPro" id="IPR045175">
    <property type="entry name" value="M28_fam"/>
</dbReference>
<dbReference type="InterPro" id="IPR046450">
    <property type="entry name" value="PA_dom_sf"/>
</dbReference>
<dbReference type="PANTHER" id="PTHR12147:SF26">
    <property type="entry name" value="PEPTIDASE M28 DOMAIN-CONTAINING PROTEIN"/>
    <property type="match status" value="1"/>
</dbReference>
<sequence>MTIRYSVALLCLLALPVAAAEWAEPIEAAAEEASITKALDSIERGNLEKHLNYLASDELQGRMSGEPGYDAAAKYVAEQLAAVGVEPAGLFGGWFQDVPLLRRQIDVDGAAITVHTDRGDAGLRWKDDFTMGGDQVRDETTVRAEVVYAGFGVHAPELGYSDYDGVNVKGKIVAIFGGAPASFPHNERAYYSSGRTKRDLMVERGAVGYIYMRSRSDQQRRSWDVVTLNAGVTAGMSWKNLQGEVADHHHQLEGSALVNEAVAPDIFAPSPISFEQALDAAEAGRPASQPLGVEMTLTQKSEHTDITSPNVVGVIRGSDPELADEYIVYTAHLDHIGVGTPVDGDAIYNGFYDNAMGVALMIEAARAFKAMPRAPARSILLVAVTGEERGLLGSDYFAQYPTVPAEGMIANINLDMPLLLYPLADIIAFGAQHSTLDVPIARAVEAEGFALTPDPIPEEVLFIRSDQYSFVRQGVPAVFLVPGFTSTDPDINGGALFQGHLKTHYHRPSDDLSRPVDWPSALRFARANVRIGLEIAKDKKPPRWHEGDFFGEKFSREQ</sequence>
<evidence type="ECO:0000313" key="4">
    <source>
        <dbReference type="Proteomes" id="UP000235162"/>
    </source>
</evidence>
<protein>
    <submittedName>
        <fullName evidence="3">Peptidase M28</fullName>
    </submittedName>
</protein>
<accession>A0AAP8SN26</accession>
<dbReference type="EMBL" id="PKUR01000003">
    <property type="protein sequence ID" value="PLW85638.1"/>
    <property type="molecule type" value="Genomic_DNA"/>
</dbReference>
<name>A0AAP8SN26_9GAMM</name>
<keyword evidence="4" id="KW-1185">Reference proteome</keyword>
<dbReference type="GO" id="GO:0006508">
    <property type="term" value="P:proteolysis"/>
    <property type="evidence" value="ECO:0007669"/>
    <property type="project" value="InterPro"/>
</dbReference>
<feature type="chain" id="PRO_5042999232" evidence="1">
    <location>
        <begin position="20"/>
        <end position="558"/>
    </location>
</feature>
<dbReference type="Gene3D" id="3.40.630.10">
    <property type="entry name" value="Zn peptidases"/>
    <property type="match status" value="1"/>
</dbReference>
<gene>
    <name evidence="3" type="ORF">C0029_13570</name>
</gene>
<keyword evidence="1" id="KW-0732">Signal</keyword>
<evidence type="ECO:0000256" key="1">
    <source>
        <dbReference type="SAM" id="SignalP"/>
    </source>
</evidence>
<dbReference type="InterPro" id="IPR007484">
    <property type="entry name" value="Peptidase_M28"/>
</dbReference>
<dbReference type="KEGG" id="hja:BST95_05005"/>
<dbReference type="Proteomes" id="UP000235162">
    <property type="component" value="Unassembled WGS sequence"/>
</dbReference>
<dbReference type="Pfam" id="PF04389">
    <property type="entry name" value="Peptidase_M28"/>
    <property type="match status" value="1"/>
</dbReference>
<dbReference type="AlphaFoldDB" id="A0AAP8SN26"/>
<dbReference type="GO" id="GO:0008235">
    <property type="term" value="F:metalloexopeptidase activity"/>
    <property type="evidence" value="ECO:0007669"/>
    <property type="project" value="InterPro"/>
</dbReference>
<dbReference type="PANTHER" id="PTHR12147">
    <property type="entry name" value="METALLOPEPTIDASE M28 FAMILY MEMBER"/>
    <property type="match status" value="1"/>
</dbReference>
<evidence type="ECO:0000313" key="3">
    <source>
        <dbReference type="EMBL" id="PLW85638.1"/>
    </source>
</evidence>
<reference evidence="3 4" key="1">
    <citation type="submission" date="2018-01" db="EMBL/GenBank/DDBJ databases">
        <title>The draft genome sequence of Halioglobus japonicus S1-36.</title>
        <authorList>
            <person name="Du Z.-J."/>
            <person name="Shi M.-J."/>
        </authorList>
    </citation>
    <scope>NUCLEOTIDE SEQUENCE [LARGE SCALE GENOMIC DNA]</scope>
    <source>
        <strain evidence="3 4">S1-36</strain>
    </source>
</reference>
<dbReference type="RefSeq" id="WP_084198402.1">
    <property type="nucleotide sequence ID" value="NZ_BMYL01000003.1"/>
</dbReference>
<feature type="signal peptide" evidence="1">
    <location>
        <begin position="1"/>
        <end position="19"/>
    </location>
</feature>